<evidence type="ECO:0000256" key="1">
    <source>
        <dbReference type="SAM" id="Phobius"/>
    </source>
</evidence>
<name>A0A8J3YQ95_9ACTN</name>
<protein>
    <recommendedName>
        <fullName evidence="4">DUF2269 domain-containing protein</fullName>
    </recommendedName>
</protein>
<dbReference type="Proteomes" id="UP000619260">
    <property type="component" value="Unassembled WGS sequence"/>
</dbReference>
<organism evidence="2 3">
    <name type="scientific">Virgisporangium aliadipatigenens</name>
    <dbReference type="NCBI Taxonomy" id="741659"/>
    <lineage>
        <taxon>Bacteria</taxon>
        <taxon>Bacillati</taxon>
        <taxon>Actinomycetota</taxon>
        <taxon>Actinomycetes</taxon>
        <taxon>Micromonosporales</taxon>
        <taxon>Micromonosporaceae</taxon>
        <taxon>Virgisporangium</taxon>
    </lineage>
</organism>
<accession>A0A8J3YQ95</accession>
<keyword evidence="1" id="KW-0472">Membrane</keyword>
<evidence type="ECO:0008006" key="4">
    <source>
        <dbReference type="Google" id="ProtNLM"/>
    </source>
</evidence>
<dbReference type="EMBL" id="BOPF01000018">
    <property type="protein sequence ID" value="GIJ48030.1"/>
    <property type="molecule type" value="Genomic_DNA"/>
</dbReference>
<feature type="transmembrane region" description="Helical" evidence="1">
    <location>
        <begin position="83"/>
        <end position="104"/>
    </location>
</feature>
<gene>
    <name evidence="2" type="ORF">Val02_49160</name>
</gene>
<dbReference type="AlphaFoldDB" id="A0A8J3YQ95"/>
<keyword evidence="1" id="KW-1133">Transmembrane helix</keyword>
<keyword evidence="3" id="KW-1185">Reference proteome</keyword>
<dbReference type="RefSeq" id="WP_203901517.1">
    <property type="nucleotide sequence ID" value="NZ_BOPF01000018.1"/>
</dbReference>
<reference evidence="2" key="1">
    <citation type="submission" date="2021-01" db="EMBL/GenBank/DDBJ databases">
        <title>Whole genome shotgun sequence of Virgisporangium aliadipatigenens NBRC 105644.</title>
        <authorList>
            <person name="Komaki H."/>
            <person name="Tamura T."/>
        </authorList>
    </citation>
    <scope>NUCLEOTIDE SEQUENCE</scope>
    <source>
        <strain evidence="2">NBRC 105644</strain>
    </source>
</reference>
<evidence type="ECO:0000313" key="3">
    <source>
        <dbReference type="Proteomes" id="UP000619260"/>
    </source>
</evidence>
<feature type="transmembrane region" description="Helical" evidence="1">
    <location>
        <begin position="53"/>
        <end position="71"/>
    </location>
</feature>
<evidence type="ECO:0000313" key="2">
    <source>
        <dbReference type="EMBL" id="GIJ48030.1"/>
    </source>
</evidence>
<proteinExistence type="predicted"/>
<feature type="transmembrane region" description="Helical" evidence="1">
    <location>
        <begin position="130"/>
        <end position="149"/>
    </location>
</feature>
<comment type="caution">
    <text evidence="2">The sequence shown here is derived from an EMBL/GenBank/DDBJ whole genome shotgun (WGS) entry which is preliminary data.</text>
</comment>
<sequence length="172" mass="18028">MRPRTRKLLLVLHVGVSVGWLGAVVASLAVGLLGLLATDATLVRGAYLILEPVGWSTLVPFSVASLLTGLVQSLAGTWGLARHYWVVFKLLMNVLATAILLLYMRTLGTLAASAADPDTGPAGLRTASPVLHAAGAIGLLVVALVLSVYKPRGLTGYGRRLQSRHTAPVETT</sequence>
<keyword evidence="1" id="KW-0812">Transmembrane</keyword>